<dbReference type="Proteomes" id="UP000703674">
    <property type="component" value="Unassembled WGS sequence"/>
</dbReference>
<evidence type="ECO:0000259" key="3">
    <source>
        <dbReference type="PROSITE" id="PS51677"/>
    </source>
</evidence>
<evidence type="ECO:0000313" key="5">
    <source>
        <dbReference type="Proteomes" id="UP000703674"/>
    </source>
</evidence>
<feature type="non-terminal residue" evidence="4">
    <location>
        <position position="166"/>
    </location>
</feature>
<dbReference type="Gene3D" id="3.20.20.370">
    <property type="entry name" value="Glycoside hydrolase/deacetylase"/>
    <property type="match status" value="1"/>
</dbReference>
<keyword evidence="1" id="KW-0479">Metal-binding</keyword>
<comment type="caution">
    <text evidence="4">The sequence shown here is derived from an EMBL/GenBank/DDBJ whole genome shotgun (WGS) entry which is preliminary data.</text>
</comment>
<sequence>RIWEWTASHKSIYLTFDDGPIPEVTPWVLEQLKQYNVKATFFCIGDNVQKHPDIFRQIIAEDHSIGNHTFNHLNGWKTKTPEYVLNTLKAQQTLEKNLPGKEPNKNPLFRPPYGRLKEKQAKELQKRGFRIVMWSVLSMDYAEISPQKCLENVLKNVRPGSIIVFH</sequence>
<dbReference type="InterPro" id="IPR011330">
    <property type="entry name" value="Glyco_hydro/deAcase_b/a-brl"/>
</dbReference>
<dbReference type="PANTHER" id="PTHR10587">
    <property type="entry name" value="GLYCOSYL TRANSFERASE-RELATED"/>
    <property type="match status" value="1"/>
</dbReference>
<evidence type="ECO:0000256" key="1">
    <source>
        <dbReference type="ARBA" id="ARBA00022723"/>
    </source>
</evidence>
<dbReference type="RefSeq" id="WP_168139593.1">
    <property type="nucleotide sequence ID" value="NZ_JAAVJR010000452.1"/>
</dbReference>
<reference evidence="4 5" key="1">
    <citation type="submission" date="2020-03" db="EMBL/GenBank/DDBJ databases">
        <title>Salinimicrobium sp. nov, isolated from SCS.</title>
        <authorList>
            <person name="Cao W.R."/>
        </authorList>
    </citation>
    <scope>NUCLEOTIDE SEQUENCE [LARGE SCALE GENOMIC DNA]</scope>
    <source>
        <strain evidence="5">J15B91</strain>
    </source>
</reference>
<protein>
    <submittedName>
        <fullName evidence="4">Polysaccharide deacetylase family protein</fullName>
    </submittedName>
</protein>
<name>A0ABX1D2R6_9FLAO</name>
<organism evidence="4 5">
    <name type="scientific">Salinimicrobium oceani</name>
    <dbReference type="NCBI Taxonomy" id="2722702"/>
    <lineage>
        <taxon>Bacteria</taxon>
        <taxon>Pseudomonadati</taxon>
        <taxon>Bacteroidota</taxon>
        <taxon>Flavobacteriia</taxon>
        <taxon>Flavobacteriales</taxon>
        <taxon>Flavobacteriaceae</taxon>
        <taxon>Salinimicrobium</taxon>
    </lineage>
</organism>
<dbReference type="PROSITE" id="PS51677">
    <property type="entry name" value="NODB"/>
    <property type="match status" value="1"/>
</dbReference>
<dbReference type="Pfam" id="PF01522">
    <property type="entry name" value="Polysacc_deac_1"/>
    <property type="match status" value="1"/>
</dbReference>
<gene>
    <name evidence="4" type="ORF">HC175_17680</name>
</gene>
<dbReference type="InterPro" id="IPR002509">
    <property type="entry name" value="NODB_dom"/>
</dbReference>
<feature type="non-terminal residue" evidence="4">
    <location>
        <position position="1"/>
    </location>
</feature>
<dbReference type="CDD" id="cd10917">
    <property type="entry name" value="CE4_NodB_like_6s_7s"/>
    <property type="match status" value="1"/>
</dbReference>
<evidence type="ECO:0000313" key="4">
    <source>
        <dbReference type="EMBL" id="NJW54745.1"/>
    </source>
</evidence>
<dbReference type="SUPFAM" id="SSF88713">
    <property type="entry name" value="Glycoside hydrolase/deacetylase"/>
    <property type="match status" value="1"/>
</dbReference>
<keyword evidence="2" id="KW-0378">Hydrolase</keyword>
<accession>A0ABX1D2R6</accession>
<proteinExistence type="predicted"/>
<dbReference type="PANTHER" id="PTHR10587:SF133">
    <property type="entry name" value="CHITIN DEACETYLASE 1-RELATED"/>
    <property type="match status" value="1"/>
</dbReference>
<keyword evidence="5" id="KW-1185">Reference proteome</keyword>
<dbReference type="EMBL" id="JAAVJR010000452">
    <property type="protein sequence ID" value="NJW54745.1"/>
    <property type="molecule type" value="Genomic_DNA"/>
</dbReference>
<feature type="domain" description="NodB homology" evidence="3">
    <location>
        <begin position="10"/>
        <end position="166"/>
    </location>
</feature>
<dbReference type="InterPro" id="IPR050248">
    <property type="entry name" value="Polysacc_deacetylase_ArnD"/>
</dbReference>
<evidence type="ECO:0000256" key="2">
    <source>
        <dbReference type="ARBA" id="ARBA00022801"/>
    </source>
</evidence>